<evidence type="ECO:0000313" key="3">
    <source>
        <dbReference type="Proteomes" id="UP001179952"/>
    </source>
</evidence>
<accession>A0AAV9AJR3</accession>
<dbReference type="AlphaFoldDB" id="A0AAV9AJR3"/>
<evidence type="ECO:0000313" key="2">
    <source>
        <dbReference type="EMBL" id="KAK1264598.1"/>
    </source>
</evidence>
<dbReference type="EMBL" id="JAUJYN010000008">
    <property type="protein sequence ID" value="KAK1264598.1"/>
    <property type="molecule type" value="Genomic_DNA"/>
</dbReference>
<dbReference type="Proteomes" id="UP001179952">
    <property type="component" value="Unassembled WGS sequence"/>
</dbReference>
<name>A0AAV9AJR3_ACOGR</name>
<protein>
    <submittedName>
        <fullName evidence="2">Uncharacterized protein</fullName>
    </submittedName>
</protein>
<proteinExistence type="predicted"/>
<evidence type="ECO:0000256" key="1">
    <source>
        <dbReference type="SAM" id="SignalP"/>
    </source>
</evidence>
<keyword evidence="1" id="KW-0732">Signal</keyword>
<comment type="caution">
    <text evidence="2">The sequence shown here is derived from an EMBL/GenBank/DDBJ whole genome shotgun (WGS) entry which is preliminary data.</text>
</comment>
<feature type="signal peptide" evidence="1">
    <location>
        <begin position="1"/>
        <end position="26"/>
    </location>
</feature>
<sequence length="95" mass="10352">MATFTVKRFAVLVILVLISYSSTISASRAIQETNMVSYTPVGAPTYYGLKAETNDDWICDGRCFLPSCASTCKDRGFHGDSKCEISALGPHCCCR</sequence>
<reference evidence="2" key="1">
    <citation type="journal article" date="2023" name="Nat. Commun.">
        <title>Diploid and tetraploid genomes of Acorus and the evolution of monocots.</title>
        <authorList>
            <person name="Ma L."/>
            <person name="Liu K.W."/>
            <person name="Li Z."/>
            <person name="Hsiao Y.Y."/>
            <person name="Qi Y."/>
            <person name="Fu T."/>
            <person name="Tang G.D."/>
            <person name="Zhang D."/>
            <person name="Sun W.H."/>
            <person name="Liu D.K."/>
            <person name="Li Y."/>
            <person name="Chen G.Z."/>
            <person name="Liu X.D."/>
            <person name="Liao X.Y."/>
            <person name="Jiang Y.T."/>
            <person name="Yu X."/>
            <person name="Hao Y."/>
            <person name="Huang J."/>
            <person name="Zhao X.W."/>
            <person name="Ke S."/>
            <person name="Chen Y.Y."/>
            <person name="Wu W.L."/>
            <person name="Hsu J.L."/>
            <person name="Lin Y.F."/>
            <person name="Huang M.D."/>
            <person name="Li C.Y."/>
            <person name="Huang L."/>
            <person name="Wang Z.W."/>
            <person name="Zhao X."/>
            <person name="Zhong W.Y."/>
            <person name="Peng D.H."/>
            <person name="Ahmad S."/>
            <person name="Lan S."/>
            <person name="Zhang J.S."/>
            <person name="Tsai W.C."/>
            <person name="Van de Peer Y."/>
            <person name="Liu Z.J."/>
        </authorList>
    </citation>
    <scope>NUCLEOTIDE SEQUENCE</scope>
    <source>
        <strain evidence="2">SCP</strain>
    </source>
</reference>
<reference evidence="2" key="2">
    <citation type="submission" date="2023-06" db="EMBL/GenBank/DDBJ databases">
        <authorList>
            <person name="Ma L."/>
            <person name="Liu K.-W."/>
            <person name="Li Z."/>
            <person name="Hsiao Y.-Y."/>
            <person name="Qi Y."/>
            <person name="Fu T."/>
            <person name="Tang G."/>
            <person name="Zhang D."/>
            <person name="Sun W.-H."/>
            <person name="Liu D.-K."/>
            <person name="Li Y."/>
            <person name="Chen G.-Z."/>
            <person name="Liu X.-D."/>
            <person name="Liao X.-Y."/>
            <person name="Jiang Y.-T."/>
            <person name="Yu X."/>
            <person name="Hao Y."/>
            <person name="Huang J."/>
            <person name="Zhao X.-W."/>
            <person name="Ke S."/>
            <person name="Chen Y.-Y."/>
            <person name="Wu W.-L."/>
            <person name="Hsu J.-L."/>
            <person name="Lin Y.-F."/>
            <person name="Huang M.-D."/>
            <person name="Li C.-Y."/>
            <person name="Huang L."/>
            <person name="Wang Z.-W."/>
            <person name="Zhao X."/>
            <person name="Zhong W.-Y."/>
            <person name="Peng D.-H."/>
            <person name="Ahmad S."/>
            <person name="Lan S."/>
            <person name="Zhang J.-S."/>
            <person name="Tsai W.-C."/>
            <person name="Van De Peer Y."/>
            <person name="Liu Z.-J."/>
        </authorList>
    </citation>
    <scope>NUCLEOTIDE SEQUENCE</scope>
    <source>
        <strain evidence="2">SCP</strain>
        <tissue evidence="2">Leaves</tissue>
    </source>
</reference>
<gene>
    <name evidence="2" type="ORF">QJS04_geneDACA017853</name>
</gene>
<organism evidence="2 3">
    <name type="scientific">Acorus gramineus</name>
    <name type="common">Dwarf sweet flag</name>
    <dbReference type="NCBI Taxonomy" id="55184"/>
    <lineage>
        <taxon>Eukaryota</taxon>
        <taxon>Viridiplantae</taxon>
        <taxon>Streptophyta</taxon>
        <taxon>Embryophyta</taxon>
        <taxon>Tracheophyta</taxon>
        <taxon>Spermatophyta</taxon>
        <taxon>Magnoliopsida</taxon>
        <taxon>Liliopsida</taxon>
        <taxon>Acoraceae</taxon>
        <taxon>Acorus</taxon>
    </lineage>
</organism>
<keyword evidence="3" id="KW-1185">Reference proteome</keyword>
<feature type="chain" id="PRO_5043731735" evidence="1">
    <location>
        <begin position="27"/>
        <end position="95"/>
    </location>
</feature>